<dbReference type="AlphaFoldDB" id="A0A9W6G774"/>
<keyword evidence="3" id="KW-1185">Reference proteome</keyword>
<evidence type="ECO:0000256" key="1">
    <source>
        <dbReference type="SAM" id="MobiDB-lite"/>
    </source>
</evidence>
<name>A0A9W6G774_9ACTN</name>
<organism evidence="2 3">
    <name type="scientific">Glycomyces algeriensis</name>
    <dbReference type="NCBI Taxonomy" id="256037"/>
    <lineage>
        <taxon>Bacteria</taxon>
        <taxon>Bacillati</taxon>
        <taxon>Actinomycetota</taxon>
        <taxon>Actinomycetes</taxon>
        <taxon>Glycomycetales</taxon>
        <taxon>Glycomycetaceae</taxon>
        <taxon>Glycomyces</taxon>
    </lineage>
</organism>
<dbReference type="Proteomes" id="UP001144313">
    <property type="component" value="Unassembled WGS sequence"/>
</dbReference>
<evidence type="ECO:0000313" key="3">
    <source>
        <dbReference type="Proteomes" id="UP001144313"/>
    </source>
</evidence>
<proteinExistence type="predicted"/>
<accession>A0A9W6G774</accession>
<sequence length="155" mass="16621">MGRATPPQRPETRSGRTLRQQWPSRSPKTPRPSPRRHPPDAEVDTVAAAAARIDACASADGYRDSECGRRDDSGWITPLPDDTPWTLEPYPSVEVEPDYQGGLEVFKPGSHVAGDGGGRDAHRYHLGLANGTVILGDGGALVFEPQACDLGASYC</sequence>
<dbReference type="EMBL" id="BSDT01000001">
    <property type="protein sequence ID" value="GLI41513.1"/>
    <property type="molecule type" value="Genomic_DNA"/>
</dbReference>
<gene>
    <name evidence="2" type="ORF">GALLR39Z86_13630</name>
</gene>
<feature type="region of interest" description="Disordered" evidence="1">
    <location>
        <begin position="1"/>
        <end position="44"/>
    </location>
</feature>
<reference evidence="2" key="1">
    <citation type="submission" date="2022-12" db="EMBL/GenBank/DDBJ databases">
        <title>Reference genome sequencing for broad-spectrum identification of bacterial and archaeal isolates by mass spectrometry.</title>
        <authorList>
            <person name="Sekiguchi Y."/>
            <person name="Tourlousse D.M."/>
        </authorList>
    </citation>
    <scope>NUCLEOTIDE SEQUENCE</scope>
    <source>
        <strain evidence="2">LLR39Z86</strain>
    </source>
</reference>
<protein>
    <submittedName>
        <fullName evidence="2">Uncharacterized protein</fullName>
    </submittedName>
</protein>
<feature type="region of interest" description="Disordered" evidence="1">
    <location>
        <begin position="61"/>
        <end position="83"/>
    </location>
</feature>
<feature type="compositionally biased region" description="Basic and acidic residues" evidence="1">
    <location>
        <begin position="61"/>
        <end position="73"/>
    </location>
</feature>
<comment type="caution">
    <text evidence="2">The sequence shown here is derived from an EMBL/GenBank/DDBJ whole genome shotgun (WGS) entry which is preliminary data.</text>
</comment>
<evidence type="ECO:0000313" key="2">
    <source>
        <dbReference type="EMBL" id="GLI41513.1"/>
    </source>
</evidence>